<feature type="region of interest" description="Disordered" evidence="5">
    <location>
        <begin position="162"/>
        <end position="344"/>
    </location>
</feature>
<dbReference type="EMBL" id="SDMP01000015">
    <property type="protein sequence ID" value="RYR07878.1"/>
    <property type="molecule type" value="Genomic_DNA"/>
</dbReference>
<dbReference type="SMART" id="SM00575">
    <property type="entry name" value="ZnF_PMZ"/>
    <property type="match status" value="1"/>
</dbReference>
<evidence type="ECO:0000256" key="4">
    <source>
        <dbReference type="PROSITE-ProRule" id="PRU00325"/>
    </source>
</evidence>
<dbReference type="Pfam" id="PF04434">
    <property type="entry name" value="SWIM"/>
    <property type="match status" value="1"/>
</dbReference>
<feature type="compositionally biased region" description="Polar residues" evidence="5">
    <location>
        <begin position="240"/>
        <end position="262"/>
    </location>
</feature>
<evidence type="ECO:0000256" key="1">
    <source>
        <dbReference type="ARBA" id="ARBA00022723"/>
    </source>
</evidence>
<keyword evidence="1" id="KW-0479">Metal-binding</keyword>
<evidence type="ECO:0000256" key="5">
    <source>
        <dbReference type="SAM" id="MobiDB-lite"/>
    </source>
</evidence>
<evidence type="ECO:0000256" key="2">
    <source>
        <dbReference type="ARBA" id="ARBA00022771"/>
    </source>
</evidence>
<keyword evidence="8" id="KW-1185">Reference proteome</keyword>
<feature type="region of interest" description="Disordered" evidence="5">
    <location>
        <begin position="808"/>
        <end position="946"/>
    </location>
</feature>
<keyword evidence="3" id="KW-0862">Zinc</keyword>
<feature type="region of interest" description="Disordered" evidence="5">
    <location>
        <begin position="765"/>
        <end position="789"/>
    </location>
</feature>
<dbReference type="InterPro" id="IPR058594">
    <property type="entry name" value="PB1-like_dom_pln"/>
</dbReference>
<dbReference type="PANTHER" id="PTHR31973">
    <property type="entry name" value="POLYPROTEIN, PUTATIVE-RELATED"/>
    <property type="match status" value="1"/>
</dbReference>
<feature type="domain" description="SWIM-type" evidence="6">
    <location>
        <begin position="638"/>
        <end position="672"/>
    </location>
</feature>
<dbReference type="Pfam" id="PF26130">
    <property type="entry name" value="PB1-like"/>
    <property type="match status" value="1"/>
</dbReference>
<dbReference type="Proteomes" id="UP000289738">
    <property type="component" value="Chromosome B05"/>
</dbReference>
<proteinExistence type="predicted"/>
<dbReference type="InterPro" id="IPR004332">
    <property type="entry name" value="Transposase_MuDR"/>
</dbReference>
<protein>
    <recommendedName>
        <fullName evidence="6">SWIM-type domain-containing protein</fullName>
    </recommendedName>
</protein>
<dbReference type="InterPro" id="IPR006564">
    <property type="entry name" value="Znf_PMZ"/>
</dbReference>
<dbReference type="PANTHER" id="PTHR31973:SF197">
    <property type="entry name" value="SWIM-TYPE DOMAIN-CONTAINING PROTEIN"/>
    <property type="match status" value="1"/>
</dbReference>
<keyword evidence="2 4" id="KW-0863">Zinc-finger</keyword>
<evidence type="ECO:0000256" key="3">
    <source>
        <dbReference type="ARBA" id="ARBA00022833"/>
    </source>
</evidence>
<evidence type="ECO:0000313" key="7">
    <source>
        <dbReference type="EMBL" id="RYR07878.1"/>
    </source>
</evidence>
<gene>
    <name evidence="7" type="ORF">Ahy_B05g075368</name>
</gene>
<dbReference type="Pfam" id="PF03108">
    <property type="entry name" value="DBD_Tnp_Mut"/>
    <property type="match status" value="1"/>
</dbReference>
<organism evidence="7 8">
    <name type="scientific">Arachis hypogaea</name>
    <name type="common">Peanut</name>
    <dbReference type="NCBI Taxonomy" id="3818"/>
    <lineage>
        <taxon>Eukaryota</taxon>
        <taxon>Viridiplantae</taxon>
        <taxon>Streptophyta</taxon>
        <taxon>Embryophyta</taxon>
        <taxon>Tracheophyta</taxon>
        <taxon>Spermatophyta</taxon>
        <taxon>Magnoliopsida</taxon>
        <taxon>eudicotyledons</taxon>
        <taxon>Gunneridae</taxon>
        <taxon>Pentapetalae</taxon>
        <taxon>rosids</taxon>
        <taxon>fabids</taxon>
        <taxon>Fabales</taxon>
        <taxon>Fabaceae</taxon>
        <taxon>Papilionoideae</taxon>
        <taxon>50 kb inversion clade</taxon>
        <taxon>dalbergioids sensu lato</taxon>
        <taxon>Dalbergieae</taxon>
        <taxon>Pterocarpus clade</taxon>
        <taxon>Arachis</taxon>
    </lineage>
</organism>
<feature type="compositionally biased region" description="Polar residues" evidence="5">
    <location>
        <begin position="293"/>
        <end position="311"/>
    </location>
</feature>
<feature type="compositionally biased region" description="Basic and acidic residues" evidence="5">
    <location>
        <begin position="727"/>
        <end position="743"/>
    </location>
</feature>
<feature type="region of interest" description="Disordered" evidence="5">
    <location>
        <begin position="122"/>
        <end position="149"/>
    </location>
</feature>
<evidence type="ECO:0000313" key="8">
    <source>
        <dbReference type="Proteomes" id="UP000289738"/>
    </source>
</evidence>
<name>A0A444Z120_ARAHY</name>
<feature type="region of interest" description="Disordered" evidence="5">
    <location>
        <begin position="716"/>
        <end position="745"/>
    </location>
</feature>
<accession>A0A444Z120</accession>
<dbReference type="AlphaFoldDB" id="A0A444Z120"/>
<feature type="compositionally biased region" description="Low complexity" evidence="5">
    <location>
        <begin position="869"/>
        <end position="889"/>
    </location>
</feature>
<evidence type="ECO:0000259" key="6">
    <source>
        <dbReference type="PROSITE" id="PS50966"/>
    </source>
</evidence>
<reference evidence="7 8" key="1">
    <citation type="submission" date="2019-01" db="EMBL/GenBank/DDBJ databases">
        <title>Sequencing of cultivated peanut Arachis hypogaea provides insights into genome evolution and oil improvement.</title>
        <authorList>
            <person name="Chen X."/>
        </authorList>
    </citation>
    <scope>NUCLEOTIDE SEQUENCE [LARGE SCALE GENOMIC DNA]</scope>
    <source>
        <strain evidence="8">cv. Fuhuasheng</strain>
        <tissue evidence="7">Leaves</tissue>
    </source>
</reference>
<sequence>MATIHITLSIHHRGRFEREPVGKVSYIGGEVTEIERVNVDTLNGFFISDLLKDIGYTSISEFYWLEPGKELHDGLRLLRADMDVVRMYQAAMKNGNRINLYTEHPVDQPVIVEVKELTPSKGRRKVCAKRVPTPKKTPRRRLAVVEDDDDAEIVGSVQLEKQAQESAGPEPMLQAHQENSPAPVATQEPNNISQPPPTPVQPDEPPSTHSQPSQPPLEVEQQPSETHGTDPVPPHDANVSEASQQPWQSDDTDQFIPSQANVSDHIAPEQVTQYIPHPYRNLLSQEIPESAPASDSNRTPQNNETNASNEAEGQRKKNRRRSTKRPPPTGQTFIPNPDPDKLPTFYVPVDQEDFSDDNAGYHCYESEDLRSIPSDEDSDDTTAFPQSNADAPVSQVRLEVGMEFETLNQFRKAVRKFNINIGRSIFFARCDSTRSKAICYDEDCPWQIYCAKRTFSASYQGLIPAVQEMYPNANHRFCAMHIWQNFRKKWGDLQLKKCMWSCAKASTTQDFNAAMDKLKKINVGAWEYLDKISPKQWSRAHFSEYPKMDNYTNNNCEVFNAKVKKMRGKPIITMLEEVRCYVMRIMARNKKALIGYSGRLAPTQQSRLEREKRESNKWRPFPTGDDAGNVYEVQCLPMKVSVDLGKGTCSCRLWQLTGLPCRHACAALAYQNRRPEEYAHNWLTMGAYNAAYQTSMRPVPSQEFWEHVDTLPILPPRYRKPIGRPSMKRDKRNDAPKDKSDPHRTKRRIGTIVCKYCLQAGHNKRSCKKRKEAMGEGSAAPQVPASDEDEDMLAEMYYEETLEATEAEAAATEVGNGSTAAQTSQPPPPMPHPAATQPHDTTTTGAAKKQHKRRSVKRPPPSAHTPQASAPSPMNPTTTPSTHNSETTPGNPLQGASAGTTTRFVQFIPTMDARGRGEGRGRGRRGASSGAKIGISSGSSNSTPMS</sequence>
<feature type="compositionally biased region" description="Pro residues" evidence="5">
    <location>
        <begin position="194"/>
        <end position="205"/>
    </location>
</feature>
<feature type="compositionally biased region" description="Basic residues" evidence="5">
    <location>
        <begin position="848"/>
        <end position="857"/>
    </location>
</feature>
<dbReference type="PROSITE" id="PS50966">
    <property type="entry name" value="ZF_SWIM"/>
    <property type="match status" value="1"/>
</dbReference>
<comment type="caution">
    <text evidence="7">The sequence shown here is derived from an EMBL/GenBank/DDBJ whole genome shotgun (WGS) entry which is preliminary data.</text>
</comment>
<dbReference type="InterPro" id="IPR007527">
    <property type="entry name" value="Znf_SWIM"/>
</dbReference>
<feature type="compositionally biased region" description="Low complexity" evidence="5">
    <location>
        <begin position="808"/>
        <end position="824"/>
    </location>
</feature>
<feature type="compositionally biased region" description="Basic residues" evidence="5">
    <location>
        <begin position="122"/>
        <end position="142"/>
    </location>
</feature>
<dbReference type="GO" id="GO:0008270">
    <property type="term" value="F:zinc ion binding"/>
    <property type="evidence" value="ECO:0007669"/>
    <property type="project" value="UniProtKB-KW"/>
</dbReference>
<feature type="compositionally biased region" description="Low complexity" evidence="5">
    <location>
        <begin position="926"/>
        <end position="946"/>
    </location>
</feature>